<evidence type="ECO:0000313" key="2">
    <source>
        <dbReference type="EMBL" id="EPQ60328.1"/>
    </source>
</evidence>
<accession>S7QLN5</accession>
<dbReference type="InterPro" id="IPR000182">
    <property type="entry name" value="GNAT_dom"/>
</dbReference>
<sequence length="247" mass="28254">MSSSQLHPLQVNVETGEPYLRLPAPHQNVIITPIRFADEAAIVQYMNDPRVYENLSSIPQPYTRENAQEWVKRVKARSDELLQELKRSDEHADRRAKALDGCPVMTIREVQEDGQDIFIGDLSVLRSAFVEVADPEERARLSRENKARAVGDPEIVFTMGDYLIPSHHGRGIMTAAVRTLMNEWMIPRMNCHKILVNAKKGNLASRRVFEKAGFRFMDTVEDALELTVPGRAGKWSLDVLEWKYERL</sequence>
<feature type="domain" description="N-acetyltransferase" evidence="1">
    <location>
        <begin position="29"/>
        <end position="215"/>
    </location>
</feature>
<evidence type="ECO:0000259" key="1">
    <source>
        <dbReference type="Pfam" id="PF13302"/>
    </source>
</evidence>
<dbReference type="InterPro" id="IPR016181">
    <property type="entry name" value="Acyl_CoA_acyltransferase"/>
</dbReference>
<dbReference type="Proteomes" id="UP000030669">
    <property type="component" value="Unassembled WGS sequence"/>
</dbReference>
<dbReference type="OMA" id="RMNLHLL"/>
<evidence type="ECO:0000313" key="3">
    <source>
        <dbReference type="Proteomes" id="UP000030669"/>
    </source>
</evidence>
<keyword evidence="2" id="KW-0808">Transferase</keyword>
<name>S7QLN5_GLOTA</name>
<protein>
    <submittedName>
        <fullName evidence="2">Acetyltransferase, GNAT family</fullName>
    </submittedName>
</protein>
<dbReference type="KEGG" id="gtr:GLOTRDRAFT_67838"/>
<dbReference type="Gene3D" id="3.40.630.30">
    <property type="match status" value="1"/>
</dbReference>
<dbReference type="RefSeq" id="XP_007860763.1">
    <property type="nucleotide sequence ID" value="XM_007862572.1"/>
</dbReference>
<dbReference type="PANTHER" id="PTHR43328">
    <property type="entry name" value="ACETYLTRANSFERASE-RELATED"/>
    <property type="match status" value="1"/>
</dbReference>
<dbReference type="GeneID" id="19307831"/>
<dbReference type="AlphaFoldDB" id="S7QLN5"/>
<organism evidence="2 3">
    <name type="scientific">Gloeophyllum trabeum (strain ATCC 11539 / FP-39264 / Madison 617)</name>
    <name type="common">Brown rot fungus</name>
    <dbReference type="NCBI Taxonomy" id="670483"/>
    <lineage>
        <taxon>Eukaryota</taxon>
        <taxon>Fungi</taxon>
        <taxon>Dikarya</taxon>
        <taxon>Basidiomycota</taxon>
        <taxon>Agaricomycotina</taxon>
        <taxon>Agaricomycetes</taxon>
        <taxon>Gloeophyllales</taxon>
        <taxon>Gloeophyllaceae</taxon>
        <taxon>Gloeophyllum</taxon>
    </lineage>
</organism>
<dbReference type="SUPFAM" id="SSF55729">
    <property type="entry name" value="Acyl-CoA N-acyltransferases (Nat)"/>
    <property type="match status" value="1"/>
</dbReference>
<dbReference type="OrthoDB" id="630895at2759"/>
<dbReference type="EMBL" id="KB469296">
    <property type="protein sequence ID" value="EPQ60328.1"/>
    <property type="molecule type" value="Genomic_DNA"/>
</dbReference>
<dbReference type="HOGENOM" id="CLU_073647_1_0_1"/>
<keyword evidence="3" id="KW-1185">Reference proteome</keyword>
<reference evidence="2 3" key="1">
    <citation type="journal article" date="2012" name="Science">
        <title>The Paleozoic origin of enzymatic lignin decomposition reconstructed from 31 fungal genomes.</title>
        <authorList>
            <person name="Floudas D."/>
            <person name="Binder M."/>
            <person name="Riley R."/>
            <person name="Barry K."/>
            <person name="Blanchette R.A."/>
            <person name="Henrissat B."/>
            <person name="Martinez A.T."/>
            <person name="Otillar R."/>
            <person name="Spatafora J.W."/>
            <person name="Yadav J.S."/>
            <person name="Aerts A."/>
            <person name="Benoit I."/>
            <person name="Boyd A."/>
            <person name="Carlson A."/>
            <person name="Copeland A."/>
            <person name="Coutinho P.M."/>
            <person name="de Vries R.P."/>
            <person name="Ferreira P."/>
            <person name="Findley K."/>
            <person name="Foster B."/>
            <person name="Gaskell J."/>
            <person name="Glotzer D."/>
            <person name="Gorecki P."/>
            <person name="Heitman J."/>
            <person name="Hesse C."/>
            <person name="Hori C."/>
            <person name="Igarashi K."/>
            <person name="Jurgens J.A."/>
            <person name="Kallen N."/>
            <person name="Kersten P."/>
            <person name="Kohler A."/>
            <person name="Kuees U."/>
            <person name="Kumar T.K.A."/>
            <person name="Kuo A."/>
            <person name="LaButti K."/>
            <person name="Larrondo L.F."/>
            <person name="Lindquist E."/>
            <person name="Ling A."/>
            <person name="Lombard V."/>
            <person name="Lucas S."/>
            <person name="Lundell T."/>
            <person name="Martin R."/>
            <person name="McLaughlin D.J."/>
            <person name="Morgenstern I."/>
            <person name="Morin E."/>
            <person name="Murat C."/>
            <person name="Nagy L.G."/>
            <person name="Nolan M."/>
            <person name="Ohm R.A."/>
            <person name="Patyshakuliyeva A."/>
            <person name="Rokas A."/>
            <person name="Ruiz-Duenas F.J."/>
            <person name="Sabat G."/>
            <person name="Salamov A."/>
            <person name="Samejima M."/>
            <person name="Schmutz J."/>
            <person name="Slot J.C."/>
            <person name="St John F."/>
            <person name="Stenlid J."/>
            <person name="Sun H."/>
            <person name="Sun S."/>
            <person name="Syed K."/>
            <person name="Tsang A."/>
            <person name="Wiebenga A."/>
            <person name="Young D."/>
            <person name="Pisabarro A."/>
            <person name="Eastwood D.C."/>
            <person name="Martin F."/>
            <person name="Cullen D."/>
            <person name="Grigoriev I.V."/>
            <person name="Hibbett D.S."/>
        </authorList>
    </citation>
    <scope>NUCLEOTIDE SEQUENCE [LARGE SCALE GENOMIC DNA]</scope>
    <source>
        <strain evidence="2 3">ATCC 11539</strain>
    </source>
</reference>
<dbReference type="Pfam" id="PF13302">
    <property type="entry name" value="Acetyltransf_3"/>
    <property type="match status" value="1"/>
</dbReference>
<proteinExistence type="predicted"/>
<dbReference type="eggNOG" id="ENOG502S3FV">
    <property type="taxonomic scope" value="Eukaryota"/>
</dbReference>
<gene>
    <name evidence="2" type="ORF">GLOTRDRAFT_67838</name>
</gene>
<dbReference type="PANTHER" id="PTHR43328:SF1">
    <property type="entry name" value="N-ACETYLTRANSFERASE DOMAIN-CONTAINING PROTEIN"/>
    <property type="match status" value="1"/>
</dbReference>
<dbReference type="GO" id="GO:0016747">
    <property type="term" value="F:acyltransferase activity, transferring groups other than amino-acyl groups"/>
    <property type="evidence" value="ECO:0007669"/>
    <property type="project" value="InterPro"/>
</dbReference>